<name>A0A834LCL5_RHOSS</name>
<dbReference type="SUPFAM" id="SSF50630">
    <property type="entry name" value="Acid proteases"/>
    <property type="match status" value="1"/>
</dbReference>
<proteinExistence type="predicted"/>
<dbReference type="AlphaFoldDB" id="A0A834LCL5"/>
<dbReference type="Pfam" id="PF00026">
    <property type="entry name" value="Asp"/>
    <property type="match status" value="1"/>
</dbReference>
<dbReference type="EMBL" id="WJXA01000010">
    <property type="protein sequence ID" value="KAF7129166.1"/>
    <property type="molecule type" value="Genomic_DNA"/>
</dbReference>
<organism evidence="2 3">
    <name type="scientific">Rhododendron simsii</name>
    <name type="common">Sims's rhododendron</name>
    <dbReference type="NCBI Taxonomy" id="118357"/>
    <lineage>
        <taxon>Eukaryota</taxon>
        <taxon>Viridiplantae</taxon>
        <taxon>Streptophyta</taxon>
        <taxon>Embryophyta</taxon>
        <taxon>Tracheophyta</taxon>
        <taxon>Spermatophyta</taxon>
        <taxon>Magnoliopsida</taxon>
        <taxon>eudicotyledons</taxon>
        <taxon>Gunneridae</taxon>
        <taxon>Pentapetalae</taxon>
        <taxon>asterids</taxon>
        <taxon>Ericales</taxon>
        <taxon>Ericaceae</taxon>
        <taxon>Ericoideae</taxon>
        <taxon>Rhodoreae</taxon>
        <taxon>Rhododendron</taxon>
    </lineage>
</organism>
<keyword evidence="3" id="KW-1185">Reference proteome</keyword>
<evidence type="ECO:0000313" key="3">
    <source>
        <dbReference type="Proteomes" id="UP000626092"/>
    </source>
</evidence>
<comment type="caution">
    <text evidence="2">The sequence shown here is derived from an EMBL/GenBank/DDBJ whole genome shotgun (WGS) entry which is preliminary data.</text>
</comment>
<reference evidence="2" key="1">
    <citation type="submission" date="2019-11" db="EMBL/GenBank/DDBJ databases">
        <authorList>
            <person name="Liu Y."/>
            <person name="Hou J."/>
            <person name="Li T.-Q."/>
            <person name="Guan C.-H."/>
            <person name="Wu X."/>
            <person name="Wu H.-Z."/>
            <person name="Ling F."/>
            <person name="Zhang R."/>
            <person name="Shi X.-G."/>
            <person name="Ren J.-P."/>
            <person name="Chen E.-F."/>
            <person name="Sun J.-M."/>
        </authorList>
    </citation>
    <scope>NUCLEOTIDE SEQUENCE</scope>
    <source>
        <strain evidence="2">Adult_tree_wgs_1</strain>
        <tissue evidence="2">Leaves</tissue>
    </source>
</reference>
<protein>
    <recommendedName>
        <fullName evidence="1">Peptidase A1 domain-containing protein</fullName>
    </recommendedName>
</protein>
<dbReference type="Gene3D" id="2.40.70.10">
    <property type="entry name" value="Acid Proteases"/>
    <property type="match status" value="1"/>
</dbReference>
<dbReference type="Proteomes" id="UP000626092">
    <property type="component" value="Unassembled WGS sequence"/>
</dbReference>
<dbReference type="OrthoDB" id="1420891at2759"/>
<dbReference type="PROSITE" id="PS51767">
    <property type="entry name" value="PEPTIDASE_A1"/>
    <property type="match status" value="1"/>
</dbReference>
<dbReference type="InterPro" id="IPR033121">
    <property type="entry name" value="PEPTIDASE_A1"/>
</dbReference>
<accession>A0A834LCL5</accession>
<gene>
    <name evidence="2" type="ORF">RHSIM_Rhsim10G0215500</name>
</gene>
<dbReference type="InterPro" id="IPR021109">
    <property type="entry name" value="Peptidase_aspartic_dom_sf"/>
</dbReference>
<evidence type="ECO:0000259" key="1">
    <source>
        <dbReference type="PROSITE" id="PS51767"/>
    </source>
</evidence>
<evidence type="ECO:0000313" key="2">
    <source>
        <dbReference type="EMBL" id="KAF7129166.1"/>
    </source>
</evidence>
<sequence length="70" mass="8166">MLFIASVDGLHFPSVHHQSCRRQFYKCPLWILGDLFLGAYHSIFDFDNLKVGFAKSSQYYCQFFPSDLVL</sequence>
<feature type="domain" description="Peptidase A1" evidence="1">
    <location>
        <begin position="1"/>
        <end position="54"/>
    </location>
</feature>